<dbReference type="Proteomes" id="UP000501346">
    <property type="component" value="Chromosome ScXV-ScXI"/>
</dbReference>
<protein>
    <recommendedName>
        <fullName evidence="4">YOL036Wp-like protein</fullName>
    </recommendedName>
</protein>
<feature type="compositionally biased region" description="Polar residues" evidence="1">
    <location>
        <begin position="590"/>
        <end position="604"/>
    </location>
</feature>
<feature type="compositionally biased region" description="Low complexity" evidence="1">
    <location>
        <begin position="28"/>
        <end position="45"/>
    </location>
</feature>
<feature type="compositionally biased region" description="Polar residues" evidence="1">
    <location>
        <begin position="266"/>
        <end position="276"/>
    </location>
</feature>
<evidence type="ECO:0000313" key="3">
    <source>
        <dbReference type="Proteomes" id="UP000501346"/>
    </source>
</evidence>
<proteinExistence type="predicted"/>
<gene>
    <name evidence="2" type="ORF">GRS66_004733</name>
</gene>
<feature type="compositionally biased region" description="Polar residues" evidence="1">
    <location>
        <begin position="13"/>
        <end position="27"/>
    </location>
</feature>
<keyword evidence="3" id="KW-1185">Reference proteome</keyword>
<dbReference type="AlphaFoldDB" id="A0A6C1E009"/>
<feature type="region of interest" description="Disordered" evidence="1">
    <location>
        <begin position="590"/>
        <end position="640"/>
    </location>
</feature>
<feature type="region of interest" description="Disordered" evidence="1">
    <location>
        <begin position="229"/>
        <end position="320"/>
    </location>
</feature>
<dbReference type="EMBL" id="CP048996">
    <property type="protein sequence ID" value="QID82319.1"/>
    <property type="molecule type" value="Genomic_DNA"/>
</dbReference>
<accession>A0A6C1E009</accession>
<name>A0A6C1E009_SACPS</name>
<dbReference type="OrthoDB" id="4070760at2759"/>
<reference evidence="2 3" key="1">
    <citation type="journal article" date="2019" name="BMC Genomics">
        <title>Chromosome level assembly and comparative genome analysis confirm lager-brewing yeasts originated from a single hybridization.</title>
        <authorList>
            <person name="Salazar A.N."/>
            <person name="Gorter de Vries A.R."/>
            <person name="van den Broek M."/>
            <person name="Brouwers N."/>
            <person name="de la Torre Cortes P."/>
            <person name="Kuijpers N.G.A."/>
            <person name="Daran J.G."/>
            <person name="Abeel T."/>
        </authorList>
    </citation>
    <scope>NUCLEOTIDE SEQUENCE [LARGE SCALE GENOMIC DNA]</scope>
    <source>
        <strain evidence="2 3">CBS 1483</strain>
    </source>
</reference>
<evidence type="ECO:0000256" key="1">
    <source>
        <dbReference type="SAM" id="MobiDB-lite"/>
    </source>
</evidence>
<feature type="compositionally biased region" description="Polar residues" evidence="1">
    <location>
        <begin position="627"/>
        <end position="640"/>
    </location>
</feature>
<feature type="region of interest" description="Disordered" evidence="1">
    <location>
        <begin position="1"/>
        <end position="82"/>
    </location>
</feature>
<evidence type="ECO:0000313" key="2">
    <source>
        <dbReference type="EMBL" id="QID82319.1"/>
    </source>
</evidence>
<feature type="compositionally biased region" description="Polar residues" evidence="1">
    <location>
        <begin position="244"/>
        <end position="259"/>
    </location>
</feature>
<evidence type="ECO:0008006" key="4">
    <source>
        <dbReference type="Google" id="ProtNLM"/>
    </source>
</evidence>
<sequence length="761" mass="84326">MEHQDSSPPRFRNSGSNRVTVYNGTTLPTMPKSATPTSSSTTVTTHLQNIKEEETNDDELTQVDRSSPRVLGRISSTSSSSSNIDLRDNLDMLHEIEKSNTNISLSAPNLHEELGVLSDKGNSKEELALLPPLPHTGEMEITPQFDINEAIFERDDISHSSRLEPDDVLAKLANSTRDATGEDQGFVVMTHGHDASTNDDSQLSATILDNQTSFDLSKALEMTSHSNISNIINSSGSEGRRSRTPVSNSTLKPNLSSPESAEREANTTLSSSTSDHGATMQYDPKKIITPVPVLPSSVREQQQNNAPLRERSRSNSSALASTLRDTIISGLPQNINSVERKLSRKSNRSRKNTVTFEDRLQKLPPLSTQISNQYAKVAPAENNIALHFHNLPTPVSNTQTPVTLQSESGLTGGEKKMPFLRRASSALLRKTSAKNCSNLTRTNTPTLSTSSTFESDLNARQPMLIRRSSTIDNKLPRRQLSCSKLYSRLNSDSKFANSSRASEEVLVSTPNDTEHVYRKTSLGSKIKRGFTRILSDSNNSKEILTLSPKSMVTTGPTELSFSSLSTVGGHPTTPVSKENDRVSIDGVSTFNRASTSLPQSSTDDISPLREEGKINVPKRTSSRKILSKNSSKKNVLPEQQTKPSEIYLDKEALQNFVPVLSVTEGTHRINRSSLQTQSTIGLCITNLRNKEGMKLNAKEYVEILAQQQRKEDERYAVLERKFASCRWCSDKDLQYLKKKRISMNKIWSDYVRFYRGKLNNP</sequence>
<organism evidence="2 3">
    <name type="scientific">Saccharomyces pastorianus</name>
    <name type="common">Lager yeast</name>
    <name type="synonym">Saccharomyces cerevisiae x Saccharomyces eubayanus</name>
    <dbReference type="NCBI Taxonomy" id="27292"/>
    <lineage>
        <taxon>Eukaryota</taxon>
        <taxon>Fungi</taxon>
        <taxon>Dikarya</taxon>
        <taxon>Ascomycota</taxon>
        <taxon>Saccharomycotina</taxon>
        <taxon>Saccharomycetes</taxon>
        <taxon>Saccharomycetales</taxon>
        <taxon>Saccharomycetaceae</taxon>
        <taxon>Saccharomyces</taxon>
    </lineage>
</organism>